<keyword evidence="4 6" id="KW-0949">S-adenosyl-L-methionine</keyword>
<sequence length="203" mass="22081">MIFSKTPLPVSGRDATDTGRRRCWFTVPLAAAGFSPCAAQALGLGSVKPTVHIIFDKPVIPPNTGNAIRLSAITGAHLHLAGPLGFNFADKHLKRAGLDYHDLAEVSIHDSLDEALERIPGERVFAFTGHATTYHTDITYRRGDVLLFGTEPTGLDEAALTHRRVTERVRIPMLPARRSLNLSNSAAIAVYEAWRQMGFDGAV</sequence>
<evidence type="ECO:0000256" key="5">
    <source>
        <dbReference type="ARBA" id="ARBA00022694"/>
    </source>
</evidence>
<evidence type="ECO:0000256" key="6">
    <source>
        <dbReference type="HAMAP-Rule" id="MF_01885"/>
    </source>
</evidence>
<comment type="subcellular location">
    <subcellularLocation>
        <location evidence="6">Cytoplasm</location>
    </subcellularLocation>
</comment>
<comment type="similarity">
    <text evidence="6">Belongs to the class IV-like SAM-binding methyltransferase superfamily. RNA methyltransferase TrmH family. TrmL subfamily.</text>
</comment>
<gene>
    <name evidence="8" type="ORF">JZY06_05520</name>
</gene>
<dbReference type="InterPro" id="IPR029028">
    <property type="entry name" value="Alpha/beta_knot_MTases"/>
</dbReference>
<feature type="binding site" evidence="6">
    <location>
        <position position="179"/>
    </location>
    <ligand>
        <name>S-adenosyl-L-methionine</name>
        <dbReference type="ChEBI" id="CHEBI:59789"/>
    </ligand>
</feature>
<accession>A0A939IXI0</accession>
<dbReference type="InterPro" id="IPR001537">
    <property type="entry name" value="SpoU_MeTrfase"/>
</dbReference>
<dbReference type="HAMAP" id="MF_01885">
    <property type="entry name" value="tRNA_methyltr_TrmL"/>
    <property type="match status" value="1"/>
</dbReference>
<dbReference type="Gene3D" id="3.40.1280.10">
    <property type="match status" value="1"/>
</dbReference>
<keyword evidence="9" id="KW-1185">Reference proteome</keyword>
<dbReference type="Proteomes" id="UP000664332">
    <property type="component" value="Unassembled WGS sequence"/>
</dbReference>
<evidence type="ECO:0000256" key="4">
    <source>
        <dbReference type="ARBA" id="ARBA00022691"/>
    </source>
</evidence>
<comment type="function">
    <text evidence="6">Could methylate the ribose at the nucleotide 34 wobble position in tRNA.</text>
</comment>
<dbReference type="Pfam" id="PF00588">
    <property type="entry name" value="SpoU_methylase"/>
    <property type="match status" value="1"/>
</dbReference>
<dbReference type="GO" id="GO:0042802">
    <property type="term" value="F:identical protein binding"/>
    <property type="evidence" value="ECO:0007669"/>
    <property type="project" value="UniProtKB-ARBA"/>
</dbReference>
<feature type="binding site" evidence="6">
    <location>
        <position position="149"/>
    </location>
    <ligand>
        <name>S-adenosyl-L-methionine</name>
        <dbReference type="ChEBI" id="CHEBI:59789"/>
    </ligand>
</feature>
<reference evidence="8" key="1">
    <citation type="submission" date="2021-03" db="EMBL/GenBank/DDBJ databases">
        <authorList>
            <person name="Sun Q."/>
        </authorList>
    </citation>
    <scope>NUCLEOTIDE SEQUENCE</scope>
    <source>
        <strain evidence="8">CCM 8862</strain>
    </source>
</reference>
<dbReference type="GO" id="GO:0002130">
    <property type="term" value="P:wobble position ribose methylation"/>
    <property type="evidence" value="ECO:0007669"/>
    <property type="project" value="TreeGrafter"/>
</dbReference>
<proteinExistence type="inferred from homology"/>
<dbReference type="EC" id="2.1.1.207" evidence="6"/>
<comment type="caution">
    <text evidence="6">Lacks conserved residue(s) required for the propagation of feature annotation.</text>
</comment>
<name>A0A939IXI0_9CORY</name>
<evidence type="ECO:0000259" key="7">
    <source>
        <dbReference type="Pfam" id="PF00588"/>
    </source>
</evidence>
<dbReference type="EMBL" id="JAFLEQ010000008">
    <property type="protein sequence ID" value="MBN9644078.1"/>
    <property type="molecule type" value="Genomic_DNA"/>
</dbReference>
<dbReference type="PANTHER" id="PTHR42971">
    <property type="entry name" value="TRNA (CYTIDINE(34)-2'-O)-METHYLTRANSFERASE"/>
    <property type="match status" value="1"/>
</dbReference>
<dbReference type="SUPFAM" id="SSF75217">
    <property type="entry name" value="alpha/beta knot"/>
    <property type="match status" value="1"/>
</dbReference>
<evidence type="ECO:0000256" key="3">
    <source>
        <dbReference type="ARBA" id="ARBA00022679"/>
    </source>
</evidence>
<dbReference type="PANTHER" id="PTHR42971:SF1">
    <property type="entry name" value="TRNA (CYTIDINE(34)-2'-O)-METHYLTRANSFERASE"/>
    <property type="match status" value="1"/>
</dbReference>
<comment type="caution">
    <text evidence="8">The sequence shown here is derived from an EMBL/GenBank/DDBJ whole genome shotgun (WGS) entry which is preliminary data.</text>
</comment>
<keyword evidence="2 6" id="KW-0489">Methyltransferase</keyword>
<evidence type="ECO:0000313" key="8">
    <source>
        <dbReference type="EMBL" id="MBN9644078.1"/>
    </source>
</evidence>
<evidence type="ECO:0000256" key="1">
    <source>
        <dbReference type="ARBA" id="ARBA00022490"/>
    </source>
</evidence>
<dbReference type="InterPro" id="IPR029026">
    <property type="entry name" value="tRNA_m1G_MTases_N"/>
</dbReference>
<comment type="catalytic activity">
    <reaction evidence="6">
        <text>5-carboxymethylaminomethyluridine(34) in tRNA(Leu) + S-adenosyl-L-methionine = 5-carboxymethylaminomethyl-2'-O-methyluridine(34) in tRNA(Leu) + S-adenosyl-L-homocysteine + H(+)</text>
        <dbReference type="Rhea" id="RHEA:43088"/>
        <dbReference type="Rhea" id="RHEA-COMP:10333"/>
        <dbReference type="Rhea" id="RHEA-COMP:10334"/>
        <dbReference type="ChEBI" id="CHEBI:15378"/>
        <dbReference type="ChEBI" id="CHEBI:57856"/>
        <dbReference type="ChEBI" id="CHEBI:59789"/>
        <dbReference type="ChEBI" id="CHEBI:74508"/>
        <dbReference type="ChEBI" id="CHEBI:74511"/>
        <dbReference type="EC" id="2.1.1.207"/>
    </reaction>
</comment>
<dbReference type="GO" id="GO:0008175">
    <property type="term" value="F:tRNA methyltransferase activity"/>
    <property type="evidence" value="ECO:0007669"/>
    <property type="project" value="UniProtKB-UniRule"/>
</dbReference>
<keyword evidence="1 6" id="KW-0963">Cytoplasm</keyword>
<dbReference type="GO" id="GO:0003723">
    <property type="term" value="F:RNA binding"/>
    <property type="evidence" value="ECO:0007669"/>
    <property type="project" value="InterPro"/>
</dbReference>
<dbReference type="GO" id="GO:0008757">
    <property type="term" value="F:S-adenosylmethionine-dependent methyltransferase activity"/>
    <property type="evidence" value="ECO:0007669"/>
    <property type="project" value="UniProtKB-UniRule"/>
</dbReference>
<feature type="domain" description="tRNA/rRNA methyltransferase SpoU type" evidence="7">
    <location>
        <begin position="51"/>
        <end position="191"/>
    </location>
</feature>
<feature type="binding site" evidence="6">
    <location>
        <position position="171"/>
    </location>
    <ligand>
        <name>S-adenosyl-L-methionine</name>
        <dbReference type="ChEBI" id="CHEBI:59789"/>
    </ligand>
</feature>
<organism evidence="8 9">
    <name type="scientific">Corynebacterium mendelii</name>
    <dbReference type="NCBI Taxonomy" id="2765362"/>
    <lineage>
        <taxon>Bacteria</taxon>
        <taxon>Bacillati</taxon>
        <taxon>Actinomycetota</taxon>
        <taxon>Actinomycetes</taxon>
        <taxon>Mycobacteriales</taxon>
        <taxon>Corynebacteriaceae</taxon>
        <taxon>Corynebacterium</taxon>
    </lineage>
</organism>
<comment type="catalytic activity">
    <reaction evidence="6">
        <text>cytidine(34) in tRNA + S-adenosyl-L-methionine = 2'-O-methylcytidine(34) in tRNA + S-adenosyl-L-homocysteine + H(+)</text>
        <dbReference type="Rhea" id="RHEA:43084"/>
        <dbReference type="Rhea" id="RHEA-COMP:10331"/>
        <dbReference type="Rhea" id="RHEA-COMP:10332"/>
        <dbReference type="ChEBI" id="CHEBI:15378"/>
        <dbReference type="ChEBI" id="CHEBI:57856"/>
        <dbReference type="ChEBI" id="CHEBI:59789"/>
        <dbReference type="ChEBI" id="CHEBI:74495"/>
        <dbReference type="ChEBI" id="CHEBI:82748"/>
        <dbReference type="EC" id="2.1.1.207"/>
    </reaction>
</comment>
<keyword evidence="3 6" id="KW-0808">Transferase</keyword>
<dbReference type="AlphaFoldDB" id="A0A939IXI0"/>
<protein>
    <recommendedName>
        <fullName evidence="6">Putative tRNA (cytidine(34)-2'-O)-methyltransferase</fullName>
        <ecNumber evidence="6">2.1.1.207</ecNumber>
    </recommendedName>
    <alternativeName>
        <fullName evidence="6">tRNA (cytidine/uridine-2'-O-)-methyltransferase</fullName>
    </alternativeName>
</protein>
<evidence type="ECO:0000256" key="2">
    <source>
        <dbReference type="ARBA" id="ARBA00022603"/>
    </source>
</evidence>
<dbReference type="GO" id="GO:0005737">
    <property type="term" value="C:cytoplasm"/>
    <property type="evidence" value="ECO:0007669"/>
    <property type="project" value="UniProtKB-SubCell"/>
</dbReference>
<dbReference type="InterPro" id="IPR016914">
    <property type="entry name" value="TrmL"/>
</dbReference>
<dbReference type="CDD" id="cd18094">
    <property type="entry name" value="SpoU-like_TrmL"/>
    <property type="match status" value="1"/>
</dbReference>
<evidence type="ECO:0000313" key="9">
    <source>
        <dbReference type="Proteomes" id="UP000664332"/>
    </source>
</evidence>
<dbReference type="FunFam" id="3.40.1280.10:FF:000002">
    <property type="entry name" value="Peptidylprolyl isomerase"/>
    <property type="match status" value="1"/>
</dbReference>
<keyword evidence="5 6" id="KW-0819">tRNA processing</keyword>